<organism evidence="1 2">
    <name type="scientific">Melastoma candidum</name>
    <dbReference type="NCBI Taxonomy" id="119954"/>
    <lineage>
        <taxon>Eukaryota</taxon>
        <taxon>Viridiplantae</taxon>
        <taxon>Streptophyta</taxon>
        <taxon>Embryophyta</taxon>
        <taxon>Tracheophyta</taxon>
        <taxon>Spermatophyta</taxon>
        <taxon>Magnoliopsida</taxon>
        <taxon>eudicotyledons</taxon>
        <taxon>Gunneridae</taxon>
        <taxon>Pentapetalae</taxon>
        <taxon>rosids</taxon>
        <taxon>malvids</taxon>
        <taxon>Myrtales</taxon>
        <taxon>Melastomataceae</taxon>
        <taxon>Melastomatoideae</taxon>
        <taxon>Melastomateae</taxon>
        <taxon>Melastoma</taxon>
    </lineage>
</organism>
<evidence type="ECO:0000313" key="1">
    <source>
        <dbReference type="EMBL" id="KAI4318990.1"/>
    </source>
</evidence>
<gene>
    <name evidence="1" type="ORF">MLD38_032641</name>
</gene>
<reference evidence="2" key="1">
    <citation type="journal article" date="2023" name="Front. Plant Sci.">
        <title>Chromosomal-level genome assembly of Melastoma candidum provides insights into trichome evolution.</title>
        <authorList>
            <person name="Zhong Y."/>
            <person name="Wu W."/>
            <person name="Sun C."/>
            <person name="Zou P."/>
            <person name="Liu Y."/>
            <person name="Dai S."/>
            <person name="Zhou R."/>
        </authorList>
    </citation>
    <scope>NUCLEOTIDE SEQUENCE [LARGE SCALE GENOMIC DNA]</scope>
</reference>
<comment type="caution">
    <text evidence="1">The sequence shown here is derived from an EMBL/GenBank/DDBJ whole genome shotgun (WGS) entry which is preliminary data.</text>
</comment>
<protein>
    <submittedName>
        <fullName evidence="1">Uncharacterized protein</fullName>
    </submittedName>
</protein>
<sequence>MAVVRCCEFVCNRTFHFTVRKEIESLFCREISGSNDSADVKIAEARSERERITSQDGRAGEKCGSKSSKAGAFDHSDVLKALESSLKKTDEAFLEISDQMAMENPELALMGSCVLVMLMRGEDIYLMNVGDSRAILAQSAATANGTAKSSQDTRHKGDENLICDLKSIQLTWEICPDAFDKSTTPC</sequence>
<evidence type="ECO:0000313" key="2">
    <source>
        <dbReference type="Proteomes" id="UP001057402"/>
    </source>
</evidence>
<accession>A0ACB9M5I0</accession>
<dbReference type="EMBL" id="CM042889">
    <property type="protein sequence ID" value="KAI4318990.1"/>
    <property type="molecule type" value="Genomic_DNA"/>
</dbReference>
<dbReference type="Proteomes" id="UP001057402">
    <property type="component" value="Chromosome 10"/>
</dbReference>
<proteinExistence type="predicted"/>
<keyword evidence="2" id="KW-1185">Reference proteome</keyword>
<name>A0ACB9M5I0_9MYRT</name>